<dbReference type="Proteomes" id="UP001454036">
    <property type="component" value="Unassembled WGS sequence"/>
</dbReference>
<evidence type="ECO:0000313" key="3">
    <source>
        <dbReference type="Proteomes" id="UP001454036"/>
    </source>
</evidence>
<sequence>MLKIEMEKLIKRGHLKEFVDTRSRPQARPRSLPRENRNYARGRGGRAGGGDSRNYRKNYARREEYSSLSDPISMEAISFSNAELQGLELAHDDRVVIAPVIANYTAERMLVDTGSSADILYLSTYDKLGLPCNMLQPMHTPLTGFTRHSFYPKGMVTLDFTVGSSNKKSTIRAQFTVVDIIHHTMD</sequence>
<dbReference type="EMBL" id="BAABME010017613">
    <property type="protein sequence ID" value="GAA0150727.1"/>
    <property type="molecule type" value="Genomic_DNA"/>
</dbReference>
<dbReference type="PANTHER" id="PTHR33240:SF15">
    <property type="entry name" value="GAG-PRO-LIKE PROTEIN"/>
    <property type="match status" value="1"/>
</dbReference>
<dbReference type="InterPro" id="IPR021109">
    <property type="entry name" value="Peptidase_aspartic_dom_sf"/>
</dbReference>
<proteinExistence type="predicted"/>
<evidence type="ECO:0000313" key="2">
    <source>
        <dbReference type="EMBL" id="GAA0150727.1"/>
    </source>
</evidence>
<feature type="region of interest" description="Disordered" evidence="1">
    <location>
        <begin position="17"/>
        <end position="57"/>
    </location>
</feature>
<comment type="caution">
    <text evidence="2">The sequence shown here is derived from an EMBL/GenBank/DDBJ whole genome shotgun (WGS) entry which is preliminary data.</text>
</comment>
<organism evidence="2 3">
    <name type="scientific">Lithospermum erythrorhizon</name>
    <name type="common">Purple gromwell</name>
    <name type="synonym">Lithospermum officinale var. erythrorhizon</name>
    <dbReference type="NCBI Taxonomy" id="34254"/>
    <lineage>
        <taxon>Eukaryota</taxon>
        <taxon>Viridiplantae</taxon>
        <taxon>Streptophyta</taxon>
        <taxon>Embryophyta</taxon>
        <taxon>Tracheophyta</taxon>
        <taxon>Spermatophyta</taxon>
        <taxon>Magnoliopsida</taxon>
        <taxon>eudicotyledons</taxon>
        <taxon>Gunneridae</taxon>
        <taxon>Pentapetalae</taxon>
        <taxon>asterids</taxon>
        <taxon>lamiids</taxon>
        <taxon>Boraginales</taxon>
        <taxon>Boraginaceae</taxon>
        <taxon>Boraginoideae</taxon>
        <taxon>Lithospermeae</taxon>
        <taxon>Lithospermum</taxon>
    </lineage>
</organism>
<evidence type="ECO:0000256" key="1">
    <source>
        <dbReference type="SAM" id="MobiDB-lite"/>
    </source>
</evidence>
<reference evidence="2 3" key="1">
    <citation type="submission" date="2024-01" db="EMBL/GenBank/DDBJ databases">
        <title>The complete chloroplast genome sequence of Lithospermum erythrorhizon: insights into the phylogenetic relationship among Boraginaceae species and the maternal lineages of purple gromwells.</title>
        <authorList>
            <person name="Okada T."/>
            <person name="Watanabe K."/>
        </authorList>
    </citation>
    <scope>NUCLEOTIDE SEQUENCE [LARGE SCALE GENOMIC DNA]</scope>
</reference>
<accession>A0AAV3PG72</accession>
<dbReference type="PANTHER" id="PTHR33240">
    <property type="entry name" value="OS08G0508500 PROTEIN"/>
    <property type="match status" value="1"/>
</dbReference>
<protein>
    <recommendedName>
        <fullName evidence="4">Polyprotein</fullName>
    </recommendedName>
</protein>
<gene>
    <name evidence="2" type="ORF">LIER_37168</name>
</gene>
<dbReference type="Gene3D" id="2.40.70.10">
    <property type="entry name" value="Acid Proteases"/>
    <property type="match status" value="1"/>
</dbReference>
<name>A0AAV3PG72_LITER</name>
<keyword evidence="3" id="KW-1185">Reference proteome</keyword>
<dbReference type="AlphaFoldDB" id="A0AAV3PG72"/>
<evidence type="ECO:0008006" key="4">
    <source>
        <dbReference type="Google" id="ProtNLM"/>
    </source>
</evidence>